<dbReference type="AlphaFoldDB" id="A0A3B3HZM0"/>
<dbReference type="SUPFAM" id="SSF56436">
    <property type="entry name" value="C-type lectin-like"/>
    <property type="match status" value="1"/>
</dbReference>
<evidence type="ECO:0000259" key="2">
    <source>
        <dbReference type="PROSITE" id="PS50041"/>
    </source>
</evidence>
<dbReference type="InterPro" id="IPR050828">
    <property type="entry name" value="C-type_lectin/matrix_domain"/>
</dbReference>
<dbReference type="InterPro" id="IPR016186">
    <property type="entry name" value="C-type_lectin-like/link_sf"/>
</dbReference>
<reference evidence="3" key="3">
    <citation type="submission" date="2025-09" db="UniProtKB">
        <authorList>
            <consortium name="Ensembl"/>
        </authorList>
    </citation>
    <scope>IDENTIFICATION</scope>
    <source>
        <strain evidence="3">Hd-rR</strain>
    </source>
</reference>
<evidence type="ECO:0000313" key="3">
    <source>
        <dbReference type="Ensembl" id="ENSORLP00000037042.1"/>
    </source>
</evidence>
<evidence type="ECO:0000313" key="4">
    <source>
        <dbReference type="Proteomes" id="UP000001038"/>
    </source>
</evidence>
<dbReference type="Gene3D" id="3.10.100.10">
    <property type="entry name" value="Mannose-Binding Protein A, subunit A"/>
    <property type="match status" value="1"/>
</dbReference>
<accession>A0A3B3HZM0</accession>
<dbReference type="GO" id="GO:0006955">
    <property type="term" value="P:immune response"/>
    <property type="evidence" value="ECO:0000318"/>
    <property type="project" value="GO_Central"/>
</dbReference>
<dbReference type="Ensembl" id="ENSORLT00000043578.1">
    <property type="protein sequence ID" value="ENSORLP00000037042.1"/>
    <property type="gene ID" value="ENSORLG00000030209.1"/>
</dbReference>
<feature type="domain" description="C-type lectin" evidence="2">
    <location>
        <begin position="45"/>
        <end position="112"/>
    </location>
</feature>
<dbReference type="GO" id="GO:0038187">
    <property type="term" value="F:pattern recognition receptor activity"/>
    <property type="evidence" value="ECO:0000318"/>
    <property type="project" value="GO_Central"/>
</dbReference>
<keyword evidence="4" id="KW-1185">Reference proteome</keyword>
<dbReference type="Bgee" id="ENSORLG00000030209">
    <property type="expression patterns" value="Expressed in mesonephros"/>
</dbReference>
<comment type="subcellular location">
    <subcellularLocation>
        <location evidence="1">Cell membrane</location>
        <topology evidence="1">Single-pass type II membrane protein</topology>
    </subcellularLocation>
</comment>
<dbReference type="GO" id="GO:0030246">
    <property type="term" value="F:carbohydrate binding"/>
    <property type="evidence" value="ECO:0000318"/>
    <property type="project" value="GO_Central"/>
</dbReference>
<dbReference type="SMART" id="SM00034">
    <property type="entry name" value="CLECT"/>
    <property type="match status" value="1"/>
</dbReference>
<organism evidence="3 4">
    <name type="scientific">Oryzias latipes</name>
    <name type="common">Japanese rice fish</name>
    <name type="synonym">Japanese killifish</name>
    <dbReference type="NCBI Taxonomy" id="8090"/>
    <lineage>
        <taxon>Eukaryota</taxon>
        <taxon>Metazoa</taxon>
        <taxon>Chordata</taxon>
        <taxon>Craniata</taxon>
        <taxon>Vertebrata</taxon>
        <taxon>Euteleostomi</taxon>
        <taxon>Actinopterygii</taxon>
        <taxon>Neopterygii</taxon>
        <taxon>Teleostei</taxon>
        <taxon>Neoteleostei</taxon>
        <taxon>Acanthomorphata</taxon>
        <taxon>Ovalentaria</taxon>
        <taxon>Atherinomorphae</taxon>
        <taxon>Beloniformes</taxon>
        <taxon>Adrianichthyidae</taxon>
        <taxon>Oryziinae</taxon>
        <taxon>Oryzias</taxon>
    </lineage>
</organism>
<dbReference type="InterPro" id="IPR001304">
    <property type="entry name" value="C-type_lectin-like"/>
</dbReference>
<dbReference type="InParanoid" id="A0A3B3HZM0"/>
<reference evidence="3" key="2">
    <citation type="submission" date="2025-08" db="UniProtKB">
        <authorList>
            <consortium name="Ensembl"/>
        </authorList>
    </citation>
    <scope>IDENTIFICATION</scope>
    <source>
        <strain evidence="3">Hd-rR</strain>
    </source>
</reference>
<sequence>MRACVRGWVNVCFLCPIKGSVQHHSTYELETLHICQTCPKDWIQFQESCYFFYNLNSPWKTWNESRQFCQTLNVYISQLHLQTFIKNTIQHYHDTWHGYWIGLQKVNNKWIWLLVTKMFQCFQELSDSQPLLKAVIHKKMGTDFSLLAANTICKIKTNVLVSKLLKCF</sequence>
<dbReference type="PROSITE" id="PS50041">
    <property type="entry name" value="C_TYPE_LECTIN_2"/>
    <property type="match status" value="1"/>
</dbReference>
<proteinExistence type="predicted"/>
<dbReference type="GO" id="GO:0009897">
    <property type="term" value="C:external side of plasma membrane"/>
    <property type="evidence" value="ECO:0000318"/>
    <property type="project" value="GO_Central"/>
</dbReference>
<dbReference type="GeneTree" id="ENSGT00940000177047"/>
<dbReference type="PANTHER" id="PTHR45710">
    <property type="entry name" value="C-TYPE LECTIN DOMAIN-CONTAINING PROTEIN 180"/>
    <property type="match status" value="1"/>
</dbReference>
<dbReference type="InterPro" id="IPR016187">
    <property type="entry name" value="CTDL_fold"/>
</dbReference>
<name>A0A3B3HZM0_ORYLA</name>
<protein>
    <recommendedName>
        <fullName evidence="2">C-type lectin domain-containing protein</fullName>
    </recommendedName>
</protein>
<dbReference type="Proteomes" id="UP000001038">
    <property type="component" value="Chromosome 16"/>
</dbReference>
<reference evidence="3 4" key="1">
    <citation type="journal article" date="2007" name="Nature">
        <title>The medaka draft genome and insights into vertebrate genome evolution.</title>
        <authorList>
            <person name="Kasahara M."/>
            <person name="Naruse K."/>
            <person name="Sasaki S."/>
            <person name="Nakatani Y."/>
            <person name="Qu W."/>
            <person name="Ahsan B."/>
            <person name="Yamada T."/>
            <person name="Nagayasu Y."/>
            <person name="Doi K."/>
            <person name="Kasai Y."/>
            <person name="Jindo T."/>
            <person name="Kobayashi D."/>
            <person name="Shimada A."/>
            <person name="Toyoda A."/>
            <person name="Kuroki Y."/>
            <person name="Fujiyama A."/>
            <person name="Sasaki T."/>
            <person name="Shimizu A."/>
            <person name="Asakawa S."/>
            <person name="Shimizu N."/>
            <person name="Hashimoto S."/>
            <person name="Yang J."/>
            <person name="Lee Y."/>
            <person name="Matsushima K."/>
            <person name="Sugano S."/>
            <person name="Sakaizumi M."/>
            <person name="Narita T."/>
            <person name="Ohishi K."/>
            <person name="Haga S."/>
            <person name="Ohta F."/>
            <person name="Nomoto H."/>
            <person name="Nogata K."/>
            <person name="Morishita T."/>
            <person name="Endo T."/>
            <person name="Shin-I T."/>
            <person name="Takeda H."/>
            <person name="Morishita S."/>
            <person name="Kohara Y."/>
        </authorList>
    </citation>
    <scope>NUCLEOTIDE SEQUENCE [LARGE SCALE GENOMIC DNA]</scope>
    <source>
        <strain evidence="3 4">Hd-rR</strain>
    </source>
</reference>
<dbReference type="PANTHER" id="PTHR45710:SF31">
    <property type="entry name" value="EARLY ACTIVATION ANTIGEN CD69"/>
    <property type="match status" value="1"/>
</dbReference>
<evidence type="ECO:0000256" key="1">
    <source>
        <dbReference type="ARBA" id="ARBA00004401"/>
    </source>
</evidence>